<evidence type="ECO:0000256" key="2">
    <source>
        <dbReference type="ARBA" id="ARBA00006803"/>
    </source>
</evidence>
<dbReference type="PANTHER" id="PTHR23128:SF132">
    <property type="entry name" value="SERPENTINE RECEPTOR, CLASS E (EPSILON)-RELATED"/>
    <property type="match status" value="1"/>
</dbReference>
<feature type="transmembrane region" description="Helical" evidence="6">
    <location>
        <begin position="65"/>
        <end position="93"/>
    </location>
</feature>
<feature type="transmembrane region" description="Helical" evidence="6">
    <location>
        <begin position="259"/>
        <end position="281"/>
    </location>
</feature>
<gene>
    <name evidence="7" type="ORF">CAUJ_LOCUS2464</name>
</gene>
<evidence type="ECO:0000256" key="4">
    <source>
        <dbReference type="ARBA" id="ARBA00022989"/>
    </source>
</evidence>
<dbReference type="Proteomes" id="UP000835052">
    <property type="component" value="Unassembled WGS sequence"/>
</dbReference>
<feature type="transmembrane region" description="Helical" evidence="6">
    <location>
        <begin position="226"/>
        <end position="247"/>
    </location>
</feature>
<evidence type="ECO:0000256" key="5">
    <source>
        <dbReference type="ARBA" id="ARBA00023136"/>
    </source>
</evidence>
<feature type="transmembrane region" description="Helical" evidence="6">
    <location>
        <begin position="178"/>
        <end position="197"/>
    </location>
</feature>
<sequence length="317" mass="36626">MAVKLPFRSASDGKRLAHLGIGKLFVIKYFFLILNILTDLICAPLALYLTRQFYRTTVIHPSLKLIYVVHFCTFQLYAAVSIVCLLYQGNILITPETYPEDLLINFAGSYKMGYMWSALFFTLLIIIERLVATIKMKIYEKSQNIALGVVLCCVEQLASGYCTWLSVTKSFGTFDGIFILFFLVIPVLLIFAVIYHFNNLQLARVSSPFTLSEKYQIIENLHVFKALHYIVGLSGFNLFITTLLIIATRTIDLTGRNDLLQIFICFFLELFLSIVPVLTMWQLNRNELFRKSVREKIMARQQEGGEYYFKDLRESWK</sequence>
<protein>
    <submittedName>
        <fullName evidence="7">Uncharacterized protein</fullName>
    </submittedName>
</protein>
<feature type="transmembrane region" description="Helical" evidence="6">
    <location>
        <begin position="29"/>
        <end position="49"/>
    </location>
</feature>
<dbReference type="EMBL" id="CAJGYM010000004">
    <property type="protein sequence ID" value="CAD6186545.1"/>
    <property type="molecule type" value="Genomic_DNA"/>
</dbReference>
<evidence type="ECO:0000256" key="1">
    <source>
        <dbReference type="ARBA" id="ARBA00004141"/>
    </source>
</evidence>
<keyword evidence="5 6" id="KW-0472">Membrane</keyword>
<feature type="transmembrane region" description="Helical" evidence="6">
    <location>
        <begin position="113"/>
        <end position="132"/>
    </location>
</feature>
<evidence type="ECO:0000256" key="6">
    <source>
        <dbReference type="SAM" id="Phobius"/>
    </source>
</evidence>
<dbReference type="InterPro" id="IPR004151">
    <property type="entry name" value="7TM_GPCR_serpentine_rcpt_Sre"/>
</dbReference>
<accession>A0A8S1GSL1</accession>
<keyword evidence="4 6" id="KW-1133">Transmembrane helix</keyword>
<keyword evidence="3 6" id="KW-0812">Transmembrane</keyword>
<comment type="subcellular location">
    <subcellularLocation>
        <location evidence="1">Membrane</location>
        <topology evidence="1">Multi-pass membrane protein</topology>
    </subcellularLocation>
</comment>
<name>A0A8S1GSL1_9PELO</name>
<dbReference type="PANTHER" id="PTHR23128">
    <property type="entry name" value="SERPENTINE RECEPTOR, CLASS E (EPSILON)-RELATED"/>
    <property type="match status" value="1"/>
</dbReference>
<dbReference type="OrthoDB" id="5872759at2759"/>
<dbReference type="GO" id="GO:0016020">
    <property type="term" value="C:membrane"/>
    <property type="evidence" value="ECO:0007669"/>
    <property type="project" value="UniProtKB-SubCell"/>
</dbReference>
<keyword evidence="8" id="KW-1185">Reference proteome</keyword>
<evidence type="ECO:0000313" key="7">
    <source>
        <dbReference type="EMBL" id="CAD6186545.1"/>
    </source>
</evidence>
<dbReference type="AlphaFoldDB" id="A0A8S1GSL1"/>
<feature type="transmembrane region" description="Helical" evidence="6">
    <location>
        <begin position="144"/>
        <end position="166"/>
    </location>
</feature>
<evidence type="ECO:0000313" key="8">
    <source>
        <dbReference type="Proteomes" id="UP000835052"/>
    </source>
</evidence>
<comment type="similarity">
    <text evidence="2">Belongs to the nematode receptor-like protein sre family.</text>
</comment>
<dbReference type="Pfam" id="PF03125">
    <property type="entry name" value="Sre"/>
    <property type="match status" value="1"/>
</dbReference>
<dbReference type="GO" id="GO:0007606">
    <property type="term" value="P:sensory perception of chemical stimulus"/>
    <property type="evidence" value="ECO:0007669"/>
    <property type="project" value="InterPro"/>
</dbReference>
<reference evidence="7" key="1">
    <citation type="submission" date="2020-10" db="EMBL/GenBank/DDBJ databases">
        <authorList>
            <person name="Kikuchi T."/>
        </authorList>
    </citation>
    <scope>NUCLEOTIDE SEQUENCE</scope>
    <source>
        <strain evidence="7">NKZ352</strain>
    </source>
</reference>
<proteinExistence type="inferred from homology"/>
<comment type="caution">
    <text evidence="7">The sequence shown here is derived from an EMBL/GenBank/DDBJ whole genome shotgun (WGS) entry which is preliminary data.</text>
</comment>
<organism evidence="7 8">
    <name type="scientific">Caenorhabditis auriculariae</name>
    <dbReference type="NCBI Taxonomy" id="2777116"/>
    <lineage>
        <taxon>Eukaryota</taxon>
        <taxon>Metazoa</taxon>
        <taxon>Ecdysozoa</taxon>
        <taxon>Nematoda</taxon>
        <taxon>Chromadorea</taxon>
        <taxon>Rhabditida</taxon>
        <taxon>Rhabditina</taxon>
        <taxon>Rhabditomorpha</taxon>
        <taxon>Rhabditoidea</taxon>
        <taxon>Rhabditidae</taxon>
        <taxon>Peloderinae</taxon>
        <taxon>Caenorhabditis</taxon>
    </lineage>
</organism>
<evidence type="ECO:0000256" key="3">
    <source>
        <dbReference type="ARBA" id="ARBA00022692"/>
    </source>
</evidence>